<dbReference type="PANTHER" id="PTHR42756">
    <property type="entry name" value="TRANSCRIPTIONAL REGULATOR, MARR"/>
    <property type="match status" value="1"/>
</dbReference>
<dbReference type="SUPFAM" id="SSF46785">
    <property type="entry name" value="Winged helix' DNA-binding domain"/>
    <property type="match status" value="1"/>
</dbReference>
<dbReference type="OrthoDB" id="49580at2"/>
<dbReference type="InterPro" id="IPR036388">
    <property type="entry name" value="WH-like_DNA-bd_sf"/>
</dbReference>
<reference evidence="5 7" key="1">
    <citation type="submission" date="2017-09" db="EMBL/GenBank/DDBJ databases">
        <authorList>
            <person name="Thomas P."/>
            <person name="Seyboldt C."/>
        </authorList>
    </citation>
    <scope>NUCLEOTIDE SEQUENCE [LARGE SCALE GENOMIC DNA]</scope>
    <source>
        <strain evidence="5 7">DSM 7534</strain>
    </source>
</reference>
<dbReference type="Pfam" id="PF12802">
    <property type="entry name" value="MarR_2"/>
    <property type="match status" value="1"/>
</dbReference>
<dbReference type="PANTHER" id="PTHR42756:SF1">
    <property type="entry name" value="TRANSCRIPTIONAL REPRESSOR OF EMRAB OPERON"/>
    <property type="match status" value="1"/>
</dbReference>
<dbReference type="EMBL" id="CP099799">
    <property type="protein sequence ID" value="USS01717.1"/>
    <property type="molecule type" value="Genomic_DNA"/>
</dbReference>
<dbReference type="AlphaFoldDB" id="A0A9N7JNF3"/>
<reference evidence="6" key="2">
    <citation type="submission" date="2022-06" db="EMBL/GenBank/DDBJ databases">
        <authorList>
            <person name="Holder M.E."/>
            <person name="Ajami N.J."/>
            <person name="Petrosino J.F."/>
        </authorList>
    </citation>
    <scope>NUCLEOTIDE SEQUENCE</scope>
    <source>
        <strain evidence="6">RMA 8861</strain>
    </source>
</reference>
<protein>
    <submittedName>
        <fullName evidence="5">MarR family transcriptional regulator</fullName>
    </submittedName>
</protein>
<evidence type="ECO:0000256" key="3">
    <source>
        <dbReference type="ARBA" id="ARBA00023163"/>
    </source>
</evidence>
<name>A0A9N7JNF3_CLOSE</name>
<accession>A0A9N7JNF3</accession>
<evidence type="ECO:0000259" key="4">
    <source>
        <dbReference type="PROSITE" id="PS50995"/>
    </source>
</evidence>
<dbReference type="InterPro" id="IPR000835">
    <property type="entry name" value="HTH_MarR-typ"/>
</dbReference>
<dbReference type="PROSITE" id="PS01117">
    <property type="entry name" value="HTH_MARR_1"/>
    <property type="match status" value="1"/>
</dbReference>
<proteinExistence type="predicted"/>
<dbReference type="GeneID" id="303561452"/>
<dbReference type="Gene3D" id="1.10.10.10">
    <property type="entry name" value="Winged helix-like DNA-binding domain superfamily/Winged helix DNA-binding domain"/>
    <property type="match status" value="1"/>
</dbReference>
<keyword evidence="1" id="KW-0805">Transcription regulation</keyword>
<evidence type="ECO:0000313" key="7">
    <source>
        <dbReference type="Proteomes" id="UP000280586"/>
    </source>
</evidence>
<dbReference type="GO" id="GO:0003700">
    <property type="term" value="F:DNA-binding transcription factor activity"/>
    <property type="evidence" value="ECO:0007669"/>
    <property type="project" value="InterPro"/>
</dbReference>
<keyword evidence="3" id="KW-0804">Transcription</keyword>
<evidence type="ECO:0000256" key="1">
    <source>
        <dbReference type="ARBA" id="ARBA00023015"/>
    </source>
</evidence>
<evidence type="ECO:0000313" key="6">
    <source>
        <dbReference type="EMBL" id="USS01717.1"/>
    </source>
</evidence>
<organism evidence="5 7">
    <name type="scientific">Clostridium septicum</name>
    <dbReference type="NCBI Taxonomy" id="1504"/>
    <lineage>
        <taxon>Bacteria</taxon>
        <taxon>Bacillati</taxon>
        <taxon>Bacillota</taxon>
        <taxon>Clostridia</taxon>
        <taxon>Eubacteriales</taxon>
        <taxon>Clostridiaceae</taxon>
        <taxon>Clostridium</taxon>
    </lineage>
</organism>
<dbReference type="GO" id="GO:0003677">
    <property type="term" value="F:DNA binding"/>
    <property type="evidence" value="ECO:0007669"/>
    <property type="project" value="UniProtKB-KW"/>
</dbReference>
<dbReference type="RefSeq" id="WP_066673572.1">
    <property type="nucleotide sequence ID" value="NZ_CABMIZ010000001.1"/>
</dbReference>
<dbReference type="SMART" id="SM00347">
    <property type="entry name" value="HTH_MARR"/>
    <property type="match status" value="1"/>
</dbReference>
<dbReference type="InterPro" id="IPR036390">
    <property type="entry name" value="WH_DNA-bd_sf"/>
</dbReference>
<dbReference type="KEGG" id="csep:CP523_12220"/>
<dbReference type="Proteomes" id="UP001055437">
    <property type="component" value="Chromosome"/>
</dbReference>
<keyword evidence="8" id="KW-1185">Reference proteome</keyword>
<dbReference type="InterPro" id="IPR011991">
    <property type="entry name" value="ArsR-like_HTH"/>
</dbReference>
<evidence type="ECO:0000313" key="5">
    <source>
        <dbReference type="EMBL" id="AYE35120.1"/>
    </source>
</evidence>
<dbReference type="EMBL" id="CP023671">
    <property type="protein sequence ID" value="AYE35120.1"/>
    <property type="molecule type" value="Genomic_DNA"/>
</dbReference>
<dbReference type="PROSITE" id="PS50995">
    <property type="entry name" value="HTH_MARR_2"/>
    <property type="match status" value="1"/>
</dbReference>
<keyword evidence="2" id="KW-0238">DNA-binding</keyword>
<evidence type="ECO:0000256" key="2">
    <source>
        <dbReference type="ARBA" id="ARBA00023125"/>
    </source>
</evidence>
<gene>
    <name evidence="5" type="ORF">CP523_12220</name>
    <name evidence="6" type="ORF">NH397_04595</name>
</gene>
<dbReference type="InterPro" id="IPR023187">
    <property type="entry name" value="Tscrpt_reg_MarR-type_CS"/>
</dbReference>
<sequence length="142" mass="16306">MNSAFDSFEIAMLIKEIYAKSIKVISDGLKDSGLTHQQIMVIKIIAHNGEVIISDICEEMSLAKGTVSGIVRRLEEAGYVEKVKHEGDKRNTYVRFSAKGREFAKEFRFTINKSFDEIFKNFTDEELLRVKNELKVLKEKIK</sequence>
<dbReference type="Proteomes" id="UP000280586">
    <property type="component" value="Chromosome"/>
</dbReference>
<dbReference type="CDD" id="cd00090">
    <property type="entry name" value="HTH_ARSR"/>
    <property type="match status" value="1"/>
</dbReference>
<evidence type="ECO:0000313" key="8">
    <source>
        <dbReference type="Proteomes" id="UP001055437"/>
    </source>
</evidence>
<feature type="domain" description="HTH marR-type" evidence="4">
    <location>
        <begin position="1"/>
        <end position="139"/>
    </location>
</feature>